<reference evidence="3" key="1">
    <citation type="journal article" date="2017" name="Genome Biol.">
        <title>Comparative genomics reveals high biological diversity and specific adaptations in the industrially and medically important fungal genus Aspergillus.</title>
        <authorList>
            <person name="de Vries R.P."/>
            <person name="Riley R."/>
            <person name="Wiebenga A."/>
            <person name="Aguilar-Osorio G."/>
            <person name="Amillis S."/>
            <person name="Uchima C.A."/>
            <person name="Anderluh G."/>
            <person name="Asadollahi M."/>
            <person name="Askin M."/>
            <person name="Barry K."/>
            <person name="Battaglia E."/>
            <person name="Bayram O."/>
            <person name="Benocci T."/>
            <person name="Braus-Stromeyer S.A."/>
            <person name="Caldana C."/>
            <person name="Canovas D."/>
            <person name="Cerqueira G.C."/>
            <person name="Chen F."/>
            <person name="Chen W."/>
            <person name="Choi C."/>
            <person name="Clum A."/>
            <person name="Dos Santos R.A."/>
            <person name="Damasio A.R."/>
            <person name="Diallinas G."/>
            <person name="Emri T."/>
            <person name="Fekete E."/>
            <person name="Flipphi M."/>
            <person name="Freyberg S."/>
            <person name="Gallo A."/>
            <person name="Gournas C."/>
            <person name="Habgood R."/>
            <person name="Hainaut M."/>
            <person name="Harispe M.L."/>
            <person name="Henrissat B."/>
            <person name="Hilden K.S."/>
            <person name="Hope R."/>
            <person name="Hossain A."/>
            <person name="Karabika E."/>
            <person name="Karaffa L."/>
            <person name="Karanyi Z."/>
            <person name="Krasevec N."/>
            <person name="Kuo A."/>
            <person name="Kusch H."/>
            <person name="LaButti K."/>
            <person name="Lagendijk E.L."/>
            <person name="Lapidus A."/>
            <person name="Levasseur A."/>
            <person name="Lindquist E."/>
            <person name="Lipzen A."/>
            <person name="Logrieco A.F."/>
            <person name="MacCabe A."/>
            <person name="Maekelae M.R."/>
            <person name="Malavazi I."/>
            <person name="Melin P."/>
            <person name="Meyer V."/>
            <person name="Mielnichuk N."/>
            <person name="Miskei M."/>
            <person name="Molnar A.P."/>
            <person name="Mule G."/>
            <person name="Ngan C.Y."/>
            <person name="Orejas M."/>
            <person name="Orosz E."/>
            <person name="Ouedraogo J.P."/>
            <person name="Overkamp K.M."/>
            <person name="Park H.-S."/>
            <person name="Perrone G."/>
            <person name="Piumi F."/>
            <person name="Punt P.J."/>
            <person name="Ram A.F."/>
            <person name="Ramon A."/>
            <person name="Rauscher S."/>
            <person name="Record E."/>
            <person name="Riano-Pachon D.M."/>
            <person name="Robert V."/>
            <person name="Roehrig J."/>
            <person name="Ruller R."/>
            <person name="Salamov A."/>
            <person name="Salih N.S."/>
            <person name="Samson R.A."/>
            <person name="Sandor E."/>
            <person name="Sanguinetti M."/>
            <person name="Schuetze T."/>
            <person name="Sepcic K."/>
            <person name="Shelest E."/>
            <person name="Sherlock G."/>
            <person name="Sophianopoulou V."/>
            <person name="Squina F.M."/>
            <person name="Sun H."/>
            <person name="Susca A."/>
            <person name="Todd R.B."/>
            <person name="Tsang A."/>
            <person name="Unkles S.E."/>
            <person name="van de Wiele N."/>
            <person name="van Rossen-Uffink D."/>
            <person name="Oliveira J.V."/>
            <person name="Vesth T.C."/>
            <person name="Visser J."/>
            <person name="Yu J.-H."/>
            <person name="Zhou M."/>
            <person name="Andersen M.R."/>
            <person name="Archer D.B."/>
            <person name="Baker S.E."/>
            <person name="Benoit I."/>
            <person name="Brakhage A.A."/>
            <person name="Braus G.H."/>
            <person name="Fischer R."/>
            <person name="Frisvad J.C."/>
            <person name="Goldman G.H."/>
            <person name="Houbraken J."/>
            <person name="Oakley B."/>
            <person name="Pocsi I."/>
            <person name="Scazzocchio C."/>
            <person name="Seiboth B."/>
            <person name="vanKuyk P.A."/>
            <person name="Wortman J."/>
            <person name="Dyer P.S."/>
            <person name="Grigoriev I.V."/>
        </authorList>
    </citation>
    <scope>NUCLEOTIDE SEQUENCE [LARGE SCALE GENOMIC DNA]</scope>
    <source>
        <strain evidence="3">CBS 506.65</strain>
    </source>
</reference>
<evidence type="ECO:0000256" key="1">
    <source>
        <dbReference type="SAM" id="MobiDB-lite"/>
    </source>
</evidence>
<dbReference type="OrthoDB" id="4344093at2759"/>
<name>A0A1L9SWX2_9EURO</name>
<evidence type="ECO:0000313" key="3">
    <source>
        <dbReference type="Proteomes" id="UP000184188"/>
    </source>
</evidence>
<dbReference type="EMBL" id="KV878336">
    <property type="protein sequence ID" value="OJJ51680.1"/>
    <property type="molecule type" value="Genomic_DNA"/>
</dbReference>
<evidence type="ECO:0008006" key="4">
    <source>
        <dbReference type="Google" id="ProtNLM"/>
    </source>
</evidence>
<keyword evidence="3" id="KW-1185">Reference proteome</keyword>
<feature type="region of interest" description="Disordered" evidence="1">
    <location>
        <begin position="18"/>
        <end position="41"/>
    </location>
</feature>
<protein>
    <recommendedName>
        <fullName evidence="4">DNA recombination and repair protein Rad51-like C-terminal domain-containing protein</fullName>
    </recommendedName>
</protein>
<dbReference type="RefSeq" id="XP_022586190.1">
    <property type="nucleotide sequence ID" value="XM_022728358.1"/>
</dbReference>
<gene>
    <name evidence="2" type="ORF">ASPZODRAFT_448052</name>
</gene>
<sequence length="307" mass="33548">MSSTDVYSAEPALPRLATSFLSRPETEDSSLKSRDDPSQRWNLRRDMEAGIQRGANGVFKCGTVIGFSKLRGKIRDDDFECVGEVPRLLLSSLLWQETESSVFIIHPSNYAAFAPETLLASLLTSPHHQPAPTREHAIQRLNNVQLLSIFDLPSAVRAISSVSERLNELQKSRRTSPVLFIIAGLDTFTEATIRASNPVKGAALLQSTLRTLTRLSRVYAAFLSVMLVNTSGVGKSPGTGTPSDPSSDHIHSVFHTVGSLFPTLLMRTLDQGIDTHLLLSTVKGAQVVEVVKDRVGDGVGKWCIWKA</sequence>
<organism evidence="2 3">
    <name type="scientific">Penicilliopsis zonata CBS 506.65</name>
    <dbReference type="NCBI Taxonomy" id="1073090"/>
    <lineage>
        <taxon>Eukaryota</taxon>
        <taxon>Fungi</taxon>
        <taxon>Dikarya</taxon>
        <taxon>Ascomycota</taxon>
        <taxon>Pezizomycotina</taxon>
        <taxon>Eurotiomycetes</taxon>
        <taxon>Eurotiomycetidae</taxon>
        <taxon>Eurotiales</taxon>
        <taxon>Aspergillaceae</taxon>
        <taxon>Penicilliopsis</taxon>
    </lineage>
</organism>
<accession>A0A1L9SWX2</accession>
<proteinExistence type="predicted"/>
<dbReference type="GeneID" id="34614822"/>
<dbReference type="VEuPathDB" id="FungiDB:ASPZODRAFT_448052"/>
<feature type="compositionally biased region" description="Basic and acidic residues" evidence="1">
    <location>
        <begin position="24"/>
        <end position="41"/>
    </location>
</feature>
<dbReference type="AlphaFoldDB" id="A0A1L9SWX2"/>
<evidence type="ECO:0000313" key="2">
    <source>
        <dbReference type="EMBL" id="OJJ51680.1"/>
    </source>
</evidence>
<dbReference type="Proteomes" id="UP000184188">
    <property type="component" value="Unassembled WGS sequence"/>
</dbReference>